<name>A0A426YJ61_ENSVE</name>
<accession>A0A426YJ61</accession>
<protein>
    <submittedName>
        <fullName evidence="1">Uncharacterized protein</fullName>
    </submittedName>
</protein>
<dbReference type="EMBL" id="AMZH03012047">
    <property type="protein sequence ID" value="RRT51768.1"/>
    <property type="molecule type" value="Genomic_DNA"/>
</dbReference>
<dbReference type="Proteomes" id="UP000287651">
    <property type="component" value="Unassembled WGS sequence"/>
</dbReference>
<comment type="caution">
    <text evidence="1">The sequence shown here is derived from an EMBL/GenBank/DDBJ whole genome shotgun (WGS) entry which is preliminary data.</text>
</comment>
<proteinExistence type="predicted"/>
<evidence type="ECO:0000313" key="1">
    <source>
        <dbReference type="EMBL" id="RRT51768.1"/>
    </source>
</evidence>
<sequence>MGIFEAHKGPCHHCTQGLHLGTALVDWVMDSLATLAHMLKERDDFVVRAMERDSLATTIFESVGDRMLSIGKPMELARCHLAVCKGGKDQ</sequence>
<organism evidence="1 2">
    <name type="scientific">Ensete ventricosum</name>
    <name type="common">Abyssinian banana</name>
    <name type="synonym">Musa ensete</name>
    <dbReference type="NCBI Taxonomy" id="4639"/>
    <lineage>
        <taxon>Eukaryota</taxon>
        <taxon>Viridiplantae</taxon>
        <taxon>Streptophyta</taxon>
        <taxon>Embryophyta</taxon>
        <taxon>Tracheophyta</taxon>
        <taxon>Spermatophyta</taxon>
        <taxon>Magnoliopsida</taxon>
        <taxon>Liliopsida</taxon>
        <taxon>Zingiberales</taxon>
        <taxon>Musaceae</taxon>
        <taxon>Ensete</taxon>
    </lineage>
</organism>
<reference evidence="1 2" key="1">
    <citation type="journal article" date="2014" name="Agronomy (Basel)">
        <title>A Draft Genome Sequence for Ensete ventricosum, the Drought-Tolerant Tree Against Hunger.</title>
        <authorList>
            <person name="Harrison J."/>
            <person name="Moore K.A."/>
            <person name="Paszkiewicz K."/>
            <person name="Jones T."/>
            <person name="Grant M."/>
            <person name="Ambacheew D."/>
            <person name="Muzemil S."/>
            <person name="Studholme D.J."/>
        </authorList>
    </citation>
    <scope>NUCLEOTIDE SEQUENCE [LARGE SCALE GENOMIC DNA]</scope>
</reference>
<gene>
    <name evidence="1" type="ORF">B296_00045540</name>
</gene>
<dbReference type="AlphaFoldDB" id="A0A426YJ61"/>
<evidence type="ECO:0000313" key="2">
    <source>
        <dbReference type="Proteomes" id="UP000287651"/>
    </source>
</evidence>